<keyword evidence="5" id="KW-1185">Reference proteome</keyword>
<feature type="region of interest" description="Disordered" evidence="2">
    <location>
        <begin position="291"/>
        <end position="369"/>
    </location>
</feature>
<dbReference type="RefSeq" id="WP_090616120.1">
    <property type="nucleotide sequence ID" value="NZ_FOFD01000002.1"/>
</dbReference>
<name>A0A1H9FNF0_9EURY</name>
<feature type="compositionally biased region" description="Acidic residues" evidence="2">
    <location>
        <begin position="311"/>
        <end position="348"/>
    </location>
</feature>
<sequence length="494" mass="53585">MKRITIGSLLFAVLVVGMTVPPAVAVDTGTASSVGSGQAAGMVVQENGTQSGSGSNVNVTVGQQLSTVIDVSSDEVRTDFENTAFEVSIESDSEEERVEAVAERAETLRERAEDIREEYDEATEEYEAGDISRSEYAQRLATLNARAANVADSNEQLQRRAANVSALELQAAGVNQSALDEAVNDLSSVSGSGTTALLERFTGESRGEIELETAGGLSIEVASEDGERSREVERTRDGDRSITVSQSAALETAQAALSTPENGTWEHSESSVKEDEGAYEFEFALRNAAGQTGEAEVRIDGSTGEVYKLEEEIEAEDEADDEREDDREDEREDEADDEREDDREDDEREDKRDDADAIRNLSVETTLEGETATAVVNYDGSAVANATVSANDRVVGTTNADGTVTFIFDVRETDELELDVRKGEFEAELEYEVRDGSLTLTEDAHESEDETEPVDDGDEEPDDDDETETESVDDGDEEPDDDDETETESEVEDT</sequence>
<keyword evidence="1" id="KW-0175">Coiled coil</keyword>
<protein>
    <recommendedName>
        <fullName evidence="3">DUF7096 domain-containing protein</fullName>
    </recommendedName>
</protein>
<dbReference type="EMBL" id="FOFD01000002">
    <property type="protein sequence ID" value="SEQ39414.1"/>
    <property type="molecule type" value="Genomic_DNA"/>
</dbReference>
<reference evidence="5" key="1">
    <citation type="submission" date="2016-10" db="EMBL/GenBank/DDBJ databases">
        <authorList>
            <person name="Varghese N."/>
            <person name="Submissions S."/>
        </authorList>
    </citation>
    <scope>NUCLEOTIDE SEQUENCE [LARGE SCALE GENOMIC DNA]</scope>
    <source>
        <strain evidence="5">DSM 25055</strain>
    </source>
</reference>
<evidence type="ECO:0000313" key="5">
    <source>
        <dbReference type="Proteomes" id="UP000199114"/>
    </source>
</evidence>
<feature type="compositionally biased region" description="Basic and acidic residues" evidence="2">
    <location>
        <begin position="225"/>
        <end position="240"/>
    </location>
</feature>
<feature type="coiled-coil region" evidence="1">
    <location>
        <begin position="91"/>
        <end position="160"/>
    </location>
</feature>
<organism evidence="4 5">
    <name type="scientific">Natrinema salaciae</name>
    <dbReference type="NCBI Taxonomy" id="1186196"/>
    <lineage>
        <taxon>Archaea</taxon>
        <taxon>Methanobacteriati</taxon>
        <taxon>Methanobacteriota</taxon>
        <taxon>Stenosarchaea group</taxon>
        <taxon>Halobacteria</taxon>
        <taxon>Halobacteriales</taxon>
        <taxon>Natrialbaceae</taxon>
        <taxon>Natrinema</taxon>
    </lineage>
</organism>
<dbReference type="Proteomes" id="UP000199114">
    <property type="component" value="Unassembled WGS sequence"/>
</dbReference>
<feature type="compositionally biased region" description="Basic and acidic residues" evidence="2">
    <location>
        <begin position="264"/>
        <end position="276"/>
    </location>
</feature>
<accession>A0A1H9FNF0</accession>
<feature type="domain" description="DUF7096" evidence="3">
    <location>
        <begin position="9"/>
        <end position="178"/>
    </location>
</feature>
<feature type="region of interest" description="Disordered" evidence="2">
    <location>
        <begin position="433"/>
        <end position="494"/>
    </location>
</feature>
<proteinExistence type="predicted"/>
<gene>
    <name evidence="4" type="ORF">SAMN04489841_1631</name>
</gene>
<feature type="compositionally biased region" description="Acidic residues" evidence="2">
    <location>
        <begin position="445"/>
        <end position="494"/>
    </location>
</feature>
<evidence type="ECO:0000313" key="4">
    <source>
        <dbReference type="EMBL" id="SEQ39414.1"/>
    </source>
</evidence>
<dbReference type="STRING" id="1186196.SAMN04489841_1631"/>
<dbReference type="Pfam" id="PF23379">
    <property type="entry name" value="DUF7096"/>
    <property type="match status" value="1"/>
</dbReference>
<evidence type="ECO:0000256" key="2">
    <source>
        <dbReference type="SAM" id="MobiDB-lite"/>
    </source>
</evidence>
<dbReference type="AlphaFoldDB" id="A0A1H9FNF0"/>
<dbReference type="InterPro" id="IPR055522">
    <property type="entry name" value="DUF7096"/>
</dbReference>
<dbReference type="OrthoDB" id="206411at2157"/>
<evidence type="ECO:0000259" key="3">
    <source>
        <dbReference type="Pfam" id="PF23379"/>
    </source>
</evidence>
<feature type="region of interest" description="Disordered" evidence="2">
    <location>
        <begin position="223"/>
        <end position="276"/>
    </location>
</feature>
<evidence type="ECO:0000256" key="1">
    <source>
        <dbReference type="SAM" id="Coils"/>
    </source>
</evidence>
<feature type="compositionally biased region" description="Polar residues" evidence="2">
    <location>
        <begin position="242"/>
        <end position="262"/>
    </location>
</feature>